<evidence type="ECO:0000256" key="3">
    <source>
        <dbReference type="ARBA" id="ARBA00022801"/>
    </source>
</evidence>
<dbReference type="PANTHER" id="PTHR20842">
    <property type="entry name" value="PROTEASE S51 ALPHA-ASPARTYL DIPEPTIDASE"/>
    <property type="match status" value="1"/>
</dbReference>
<keyword evidence="3" id="KW-0378">Hydrolase</keyword>
<keyword evidence="6" id="KW-1185">Reference proteome</keyword>
<dbReference type="InterPro" id="IPR029062">
    <property type="entry name" value="Class_I_gatase-like"/>
</dbReference>
<dbReference type="EMBL" id="SLYC01000037">
    <property type="protein sequence ID" value="TCP99045.1"/>
    <property type="molecule type" value="Genomic_DNA"/>
</dbReference>
<evidence type="ECO:0000256" key="1">
    <source>
        <dbReference type="ARBA" id="ARBA00006534"/>
    </source>
</evidence>
<dbReference type="Pfam" id="PF03575">
    <property type="entry name" value="Peptidase_S51"/>
    <property type="match status" value="1"/>
</dbReference>
<dbReference type="Gene3D" id="3.40.50.880">
    <property type="match status" value="1"/>
</dbReference>
<evidence type="ECO:0000256" key="2">
    <source>
        <dbReference type="ARBA" id="ARBA00022670"/>
    </source>
</evidence>
<dbReference type="GO" id="GO:0008236">
    <property type="term" value="F:serine-type peptidase activity"/>
    <property type="evidence" value="ECO:0007669"/>
    <property type="project" value="UniProtKB-KW"/>
</dbReference>
<dbReference type="CDD" id="cd03146">
    <property type="entry name" value="GAT1_Peptidase_E"/>
    <property type="match status" value="1"/>
</dbReference>
<evidence type="ECO:0000313" key="5">
    <source>
        <dbReference type="EMBL" id="TCP99045.1"/>
    </source>
</evidence>
<dbReference type="Proteomes" id="UP000295504">
    <property type="component" value="Unassembled WGS sequence"/>
</dbReference>
<protein>
    <submittedName>
        <fullName evidence="5">Peptidase E</fullName>
    </submittedName>
</protein>
<dbReference type="RefSeq" id="WP_132849250.1">
    <property type="nucleotide sequence ID" value="NZ_CP058648.1"/>
</dbReference>
<comment type="caution">
    <text evidence="5">The sequence shown here is derived from an EMBL/GenBank/DDBJ whole genome shotgun (WGS) entry which is preliminary data.</text>
</comment>
<organism evidence="5 6">
    <name type="scientific">Serpentinicella alkaliphila</name>
    <dbReference type="NCBI Taxonomy" id="1734049"/>
    <lineage>
        <taxon>Bacteria</taxon>
        <taxon>Bacillati</taxon>
        <taxon>Bacillota</taxon>
        <taxon>Clostridia</taxon>
        <taxon>Peptostreptococcales</taxon>
        <taxon>Natronincolaceae</taxon>
        <taxon>Serpentinicella</taxon>
    </lineage>
</organism>
<dbReference type="SUPFAM" id="SSF52317">
    <property type="entry name" value="Class I glutamine amidotransferase-like"/>
    <property type="match status" value="1"/>
</dbReference>
<comment type="similarity">
    <text evidence="1">Belongs to the peptidase S51 family.</text>
</comment>
<gene>
    <name evidence="5" type="ORF">EDD79_10378</name>
</gene>
<accession>A0A4R2T9T6</accession>
<dbReference type="OrthoDB" id="9778515at2"/>
<dbReference type="GO" id="GO:0006508">
    <property type="term" value="P:proteolysis"/>
    <property type="evidence" value="ECO:0007669"/>
    <property type="project" value="UniProtKB-KW"/>
</dbReference>
<sequence length="239" mass="26761">MKKQIIAMSSGGFSMQPANSILDYYVLNQSDKTNPKLCFLPTASGDDESYILKFYSFFSSLNCVPSYLSLFNPPTSDLEDFIMNKDIIYVGGGNTKNLLALWKEWNLHNILKKAYDSGIILAGLSAGAICWFEEGVTDSIPGELTKLECLGYLKGSSCPHYDYDKKRRPAFHRLLNSKEIQDGIAIDDGVALHYVNDELYKVISSSYKSKAYKVSLDGDEIREEPLSNITYLVNNELGK</sequence>
<keyword evidence="4" id="KW-0720">Serine protease</keyword>
<evidence type="ECO:0000256" key="4">
    <source>
        <dbReference type="ARBA" id="ARBA00022825"/>
    </source>
</evidence>
<reference evidence="5 6" key="1">
    <citation type="submission" date="2019-03" db="EMBL/GenBank/DDBJ databases">
        <title>Genomic Encyclopedia of Type Strains, Phase IV (KMG-IV): sequencing the most valuable type-strain genomes for metagenomic binning, comparative biology and taxonomic classification.</title>
        <authorList>
            <person name="Goeker M."/>
        </authorList>
    </citation>
    <scope>NUCLEOTIDE SEQUENCE [LARGE SCALE GENOMIC DNA]</scope>
    <source>
        <strain evidence="5 6">DSM 100013</strain>
    </source>
</reference>
<proteinExistence type="inferred from homology"/>
<dbReference type="AlphaFoldDB" id="A0A4R2T9T6"/>
<evidence type="ECO:0000313" key="6">
    <source>
        <dbReference type="Proteomes" id="UP000295504"/>
    </source>
</evidence>
<dbReference type="InterPro" id="IPR005320">
    <property type="entry name" value="Peptidase_S51"/>
</dbReference>
<dbReference type="PANTHER" id="PTHR20842:SF0">
    <property type="entry name" value="ALPHA-ASPARTYL DIPEPTIDASE"/>
    <property type="match status" value="1"/>
</dbReference>
<keyword evidence="2" id="KW-0645">Protease</keyword>
<name>A0A4R2T9T6_9FIRM</name>